<evidence type="ECO:0000256" key="4">
    <source>
        <dbReference type="ARBA" id="ARBA00023163"/>
    </source>
</evidence>
<accession>A0A5C7IIK0</accession>
<dbReference type="InterPro" id="IPR051442">
    <property type="entry name" value="B3_domain"/>
</dbReference>
<reference evidence="7" key="1">
    <citation type="journal article" date="2019" name="Gigascience">
        <title>De novo genome assembly of the endangered Acer yangbiense, a plant species with extremely small populations endemic to Yunnan Province, China.</title>
        <authorList>
            <person name="Yang J."/>
            <person name="Wariss H.M."/>
            <person name="Tao L."/>
            <person name="Zhang R."/>
            <person name="Yun Q."/>
            <person name="Hollingsworth P."/>
            <person name="Dao Z."/>
            <person name="Luo G."/>
            <person name="Guo H."/>
            <person name="Ma Y."/>
            <person name="Sun W."/>
        </authorList>
    </citation>
    <scope>NUCLEOTIDE SEQUENCE [LARGE SCALE GENOMIC DNA]</scope>
    <source>
        <strain evidence="7">cv. Malutang</strain>
    </source>
</reference>
<proteinExistence type="predicted"/>
<dbReference type="OrthoDB" id="1915967at2759"/>
<evidence type="ECO:0000313" key="6">
    <source>
        <dbReference type="EMBL" id="TXG69187.1"/>
    </source>
</evidence>
<dbReference type="PANTHER" id="PTHR34269">
    <property type="entry name" value="TRANSCRIPTION FACTOR B3-DOMAIN FAMILY-RELATED"/>
    <property type="match status" value="1"/>
</dbReference>
<protein>
    <recommendedName>
        <fullName evidence="8">TF-B3 domain-containing protein</fullName>
    </recommendedName>
</protein>
<evidence type="ECO:0000256" key="3">
    <source>
        <dbReference type="ARBA" id="ARBA00023125"/>
    </source>
</evidence>
<dbReference type="GO" id="GO:0003677">
    <property type="term" value="F:DNA binding"/>
    <property type="evidence" value="ECO:0007669"/>
    <property type="project" value="UniProtKB-KW"/>
</dbReference>
<comment type="subcellular location">
    <subcellularLocation>
        <location evidence="1">Nucleus</location>
    </subcellularLocation>
</comment>
<dbReference type="InterPro" id="IPR003340">
    <property type="entry name" value="B3_DNA-bd"/>
</dbReference>
<dbReference type="InterPro" id="IPR015300">
    <property type="entry name" value="DNA-bd_pseudobarrel_sf"/>
</dbReference>
<keyword evidence="7" id="KW-1185">Reference proteome</keyword>
<evidence type="ECO:0000256" key="2">
    <source>
        <dbReference type="ARBA" id="ARBA00023015"/>
    </source>
</evidence>
<evidence type="ECO:0008006" key="8">
    <source>
        <dbReference type="Google" id="ProtNLM"/>
    </source>
</evidence>
<keyword evidence="3" id="KW-0238">DNA-binding</keyword>
<comment type="caution">
    <text evidence="6">The sequence shown here is derived from an EMBL/GenBank/DDBJ whole genome shotgun (WGS) entry which is preliminary data.</text>
</comment>
<evidence type="ECO:0000313" key="7">
    <source>
        <dbReference type="Proteomes" id="UP000323000"/>
    </source>
</evidence>
<evidence type="ECO:0000256" key="1">
    <source>
        <dbReference type="ARBA" id="ARBA00004123"/>
    </source>
</evidence>
<dbReference type="CDD" id="cd10017">
    <property type="entry name" value="B3_DNA"/>
    <property type="match status" value="1"/>
</dbReference>
<evidence type="ECO:0000256" key="5">
    <source>
        <dbReference type="ARBA" id="ARBA00023242"/>
    </source>
</evidence>
<sequence length="248" mass="28848">MAFSLLRHGLLSRATMEHLQTKHQVKQEPRLIMPILKRKKEEEDDDDVVVSTELSVWLDYEPKAEKIKKPRIDDQKDRFLKANDVDQDQDLVTRDFVSAVAVNAMAYSSMSSFSLAIASRSSSVSTELELYCDPWKIKKILTKSDLGDLSRLLIRTSCVETHVLPFMGVDAVKQVLHSKDGLRVGVWDYDTHSLHQMEFKKWPSSKSYVLTLNWNKDFVKRRNLKGKDQIALFWDPRASRFWFHVLHQ</sequence>
<organism evidence="6 7">
    <name type="scientific">Acer yangbiense</name>
    <dbReference type="NCBI Taxonomy" id="1000413"/>
    <lineage>
        <taxon>Eukaryota</taxon>
        <taxon>Viridiplantae</taxon>
        <taxon>Streptophyta</taxon>
        <taxon>Embryophyta</taxon>
        <taxon>Tracheophyta</taxon>
        <taxon>Spermatophyta</taxon>
        <taxon>Magnoliopsida</taxon>
        <taxon>eudicotyledons</taxon>
        <taxon>Gunneridae</taxon>
        <taxon>Pentapetalae</taxon>
        <taxon>rosids</taxon>
        <taxon>malvids</taxon>
        <taxon>Sapindales</taxon>
        <taxon>Sapindaceae</taxon>
        <taxon>Hippocastanoideae</taxon>
        <taxon>Acereae</taxon>
        <taxon>Acer</taxon>
    </lineage>
</organism>
<dbReference type="SUPFAM" id="SSF101936">
    <property type="entry name" value="DNA-binding pseudobarrel domain"/>
    <property type="match status" value="1"/>
</dbReference>
<dbReference type="GO" id="GO:0005634">
    <property type="term" value="C:nucleus"/>
    <property type="evidence" value="ECO:0007669"/>
    <property type="project" value="UniProtKB-SubCell"/>
</dbReference>
<keyword evidence="5" id="KW-0539">Nucleus</keyword>
<name>A0A5C7IIK0_9ROSI</name>
<dbReference type="Proteomes" id="UP000323000">
    <property type="component" value="Chromosome 2"/>
</dbReference>
<dbReference type="EMBL" id="VAHF01000002">
    <property type="protein sequence ID" value="TXG69187.1"/>
    <property type="molecule type" value="Genomic_DNA"/>
</dbReference>
<gene>
    <name evidence="6" type="ORF">EZV62_004122</name>
</gene>
<dbReference type="AlphaFoldDB" id="A0A5C7IIK0"/>
<dbReference type="Gene3D" id="2.40.330.10">
    <property type="entry name" value="DNA-binding pseudobarrel domain"/>
    <property type="match status" value="1"/>
</dbReference>
<keyword evidence="4" id="KW-0804">Transcription</keyword>
<keyword evidence="2" id="KW-0805">Transcription regulation</keyword>
<dbReference type="PANTHER" id="PTHR34269:SF11">
    <property type="entry name" value="B3 DOMAIN PROTEIN"/>
    <property type="match status" value="1"/>
</dbReference>